<dbReference type="Proteomes" id="UP000028926">
    <property type="component" value="Chromosome"/>
</dbReference>
<dbReference type="OrthoDB" id="3612706at2"/>
<dbReference type="HOGENOM" id="CLU_1270376_0_0_5"/>
<dbReference type="EMBL" id="CP008941">
    <property type="protein sequence ID" value="AIK95707.1"/>
    <property type="molecule type" value="Genomic_DNA"/>
</dbReference>
<dbReference type="RefSeq" id="WP_038463049.1">
    <property type="nucleotide sequence ID" value="NZ_CP008941.1"/>
</dbReference>
<keyword evidence="2" id="KW-1185">Reference proteome</keyword>
<dbReference type="AlphaFoldDB" id="A0A077AR95"/>
<evidence type="ECO:0008006" key="3">
    <source>
        <dbReference type="Google" id="ProtNLM"/>
    </source>
</evidence>
<accession>A0A077AR95</accession>
<sequence>MALQAANKKAQHYNIKTFSLKALLVKNEEFKNNFRNNLLFKLMKSRHFSKSENKNKMLDYFQTWSTYFQQMMFLKTAFCQDPVFVPLFRKHFEEEYGHDKILSQERNHRLPQTDAILEAICNWFPSKILSFTPYEQLVLVNLCLEASSVIFHEYAIPALDPKRELSYLQLHQEVDISHEEMGNHLLEGLTEIQYKRLLDIQEISWNMIEALMHRIAELTVKP</sequence>
<protein>
    <recommendedName>
        <fullName evidence="3">Iron-containing redox enzyme family protein</fullName>
    </recommendedName>
</protein>
<reference evidence="1 2" key="1">
    <citation type="submission" date="2014-07" db="EMBL/GenBank/DDBJ databases">
        <title>Comparative genomic insights into amoeba endosymbionts belonging to the families of Holosporaceae and Candidatus Midichloriaceae within Rickettsiales.</title>
        <authorList>
            <person name="Wang Z."/>
            <person name="Wu M."/>
        </authorList>
    </citation>
    <scope>NUCLEOTIDE SEQUENCE [LARGE SCALE GENOMIC DNA]</scope>
    <source>
        <strain evidence="1">PRA3</strain>
    </source>
</reference>
<dbReference type="KEGG" id="paca:ID47_01570"/>
<dbReference type="Gene3D" id="1.20.910.10">
    <property type="entry name" value="Heme oxygenase-like"/>
    <property type="match status" value="1"/>
</dbReference>
<dbReference type="InterPro" id="IPR016084">
    <property type="entry name" value="Haem_Oase-like_multi-hlx"/>
</dbReference>
<evidence type="ECO:0000313" key="2">
    <source>
        <dbReference type="Proteomes" id="UP000028926"/>
    </source>
</evidence>
<gene>
    <name evidence="1" type="ORF">ID47_01570</name>
</gene>
<dbReference type="eggNOG" id="COG1917">
    <property type="taxonomic scope" value="Bacteria"/>
</dbReference>
<name>A0A077AR95_9PROT</name>
<organism evidence="1 2">
    <name type="scientific">Candidatus Odyssella acanthamoebae</name>
    <dbReference type="NCBI Taxonomy" id="91604"/>
    <lineage>
        <taxon>Bacteria</taxon>
        <taxon>Pseudomonadati</taxon>
        <taxon>Pseudomonadota</taxon>
        <taxon>Alphaproteobacteria</taxon>
        <taxon>Holosporales</taxon>
        <taxon>Candidatus Paracaedibacteraceae</taxon>
        <taxon>Candidatus Odyssella</taxon>
    </lineage>
</organism>
<proteinExistence type="predicted"/>
<evidence type="ECO:0000313" key="1">
    <source>
        <dbReference type="EMBL" id="AIK95707.1"/>
    </source>
</evidence>